<gene>
    <name evidence="1" type="ORF">SDC9_133573</name>
</gene>
<protein>
    <submittedName>
        <fullName evidence="1">Uncharacterized protein</fullName>
    </submittedName>
</protein>
<organism evidence="1">
    <name type="scientific">bioreactor metagenome</name>
    <dbReference type="NCBI Taxonomy" id="1076179"/>
    <lineage>
        <taxon>unclassified sequences</taxon>
        <taxon>metagenomes</taxon>
        <taxon>ecological metagenomes</taxon>
    </lineage>
</organism>
<sequence>MATKQQIQQCITNCTNTANMLRTAANAVPNAGVREMVTFGATHIEMCIRQCESASMQAQ</sequence>
<name>A0A645DAX1_9ZZZZ</name>
<evidence type="ECO:0000313" key="1">
    <source>
        <dbReference type="EMBL" id="MPM86484.1"/>
    </source>
</evidence>
<dbReference type="EMBL" id="VSSQ01034511">
    <property type="protein sequence ID" value="MPM86484.1"/>
    <property type="molecule type" value="Genomic_DNA"/>
</dbReference>
<dbReference type="AlphaFoldDB" id="A0A645DAX1"/>
<reference evidence="1" key="1">
    <citation type="submission" date="2019-08" db="EMBL/GenBank/DDBJ databases">
        <authorList>
            <person name="Kucharzyk K."/>
            <person name="Murdoch R.W."/>
            <person name="Higgins S."/>
            <person name="Loffler F."/>
        </authorList>
    </citation>
    <scope>NUCLEOTIDE SEQUENCE</scope>
</reference>
<proteinExistence type="predicted"/>
<comment type="caution">
    <text evidence="1">The sequence shown here is derived from an EMBL/GenBank/DDBJ whole genome shotgun (WGS) entry which is preliminary data.</text>
</comment>
<accession>A0A645DAX1</accession>